<keyword evidence="2" id="KW-1185">Reference proteome</keyword>
<dbReference type="EMBL" id="CP042997">
    <property type="protein sequence ID" value="QEH31609.1"/>
    <property type="molecule type" value="Genomic_DNA"/>
</dbReference>
<accession>A0A5B9VU59</accession>
<dbReference type="KEGG" id="agv:OJF2_00740"/>
<dbReference type="AlphaFoldDB" id="A0A5B9VU59"/>
<evidence type="ECO:0000313" key="2">
    <source>
        <dbReference type="Proteomes" id="UP000324233"/>
    </source>
</evidence>
<evidence type="ECO:0000313" key="1">
    <source>
        <dbReference type="EMBL" id="QEH31609.1"/>
    </source>
</evidence>
<protein>
    <submittedName>
        <fullName evidence="1">Uncharacterized protein</fullName>
    </submittedName>
</protein>
<sequence>MNPDIQEAPPEQPPRRPFSLLLARPVSLRLPGALHPEGEAGAVPARALMDRESEGESFGLTLTEDG</sequence>
<dbReference type="Proteomes" id="UP000324233">
    <property type="component" value="Chromosome"/>
</dbReference>
<proteinExistence type="predicted"/>
<gene>
    <name evidence="1" type="ORF">OJF2_00740</name>
</gene>
<dbReference type="RefSeq" id="WP_148590212.1">
    <property type="nucleotide sequence ID" value="NZ_CP042997.1"/>
</dbReference>
<organism evidence="1 2">
    <name type="scientific">Aquisphaera giovannonii</name>
    <dbReference type="NCBI Taxonomy" id="406548"/>
    <lineage>
        <taxon>Bacteria</taxon>
        <taxon>Pseudomonadati</taxon>
        <taxon>Planctomycetota</taxon>
        <taxon>Planctomycetia</taxon>
        <taxon>Isosphaerales</taxon>
        <taxon>Isosphaeraceae</taxon>
        <taxon>Aquisphaera</taxon>
    </lineage>
</organism>
<name>A0A5B9VU59_9BACT</name>
<reference evidence="1 2" key="1">
    <citation type="submission" date="2019-08" db="EMBL/GenBank/DDBJ databases">
        <title>Deep-cultivation of Planctomycetes and their phenomic and genomic characterization uncovers novel biology.</title>
        <authorList>
            <person name="Wiegand S."/>
            <person name="Jogler M."/>
            <person name="Boedeker C."/>
            <person name="Pinto D."/>
            <person name="Vollmers J."/>
            <person name="Rivas-Marin E."/>
            <person name="Kohn T."/>
            <person name="Peeters S.H."/>
            <person name="Heuer A."/>
            <person name="Rast P."/>
            <person name="Oberbeckmann S."/>
            <person name="Bunk B."/>
            <person name="Jeske O."/>
            <person name="Meyerdierks A."/>
            <person name="Storesund J.E."/>
            <person name="Kallscheuer N."/>
            <person name="Luecker S."/>
            <person name="Lage O.M."/>
            <person name="Pohl T."/>
            <person name="Merkel B.J."/>
            <person name="Hornburger P."/>
            <person name="Mueller R.-W."/>
            <person name="Bruemmer F."/>
            <person name="Labrenz M."/>
            <person name="Spormann A.M."/>
            <person name="Op den Camp H."/>
            <person name="Overmann J."/>
            <person name="Amann R."/>
            <person name="Jetten M.S.M."/>
            <person name="Mascher T."/>
            <person name="Medema M.H."/>
            <person name="Devos D.P."/>
            <person name="Kaster A.-K."/>
            <person name="Ovreas L."/>
            <person name="Rohde M."/>
            <person name="Galperin M.Y."/>
            <person name="Jogler C."/>
        </authorList>
    </citation>
    <scope>NUCLEOTIDE SEQUENCE [LARGE SCALE GENOMIC DNA]</scope>
    <source>
        <strain evidence="1 2">OJF2</strain>
    </source>
</reference>